<dbReference type="SMART" id="SM00353">
    <property type="entry name" value="HLH"/>
    <property type="match status" value="1"/>
</dbReference>
<accession>A0A9N9H4L5</accession>
<comment type="caution">
    <text evidence="3">The sequence shown here is derived from an EMBL/GenBank/DDBJ whole genome shotgun (WGS) entry which is preliminary data.</text>
</comment>
<evidence type="ECO:0000313" key="3">
    <source>
        <dbReference type="EMBL" id="CAG8652819.1"/>
    </source>
</evidence>
<reference evidence="3" key="1">
    <citation type="submission" date="2021-06" db="EMBL/GenBank/DDBJ databases">
        <authorList>
            <person name="Kallberg Y."/>
            <person name="Tangrot J."/>
            <person name="Rosling A."/>
        </authorList>
    </citation>
    <scope>NUCLEOTIDE SEQUENCE</scope>
    <source>
        <strain evidence="3">CL551</strain>
    </source>
</reference>
<feature type="compositionally biased region" description="Basic and acidic residues" evidence="1">
    <location>
        <begin position="170"/>
        <end position="182"/>
    </location>
</feature>
<evidence type="ECO:0000259" key="2">
    <source>
        <dbReference type="PROSITE" id="PS50888"/>
    </source>
</evidence>
<proteinExistence type="predicted"/>
<feature type="non-terminal residue" evidence="3">
    <location>
        <position position="1036"/>
    </location>
</feature>
<dbReference type="SUPFAM" id="SSF47459">
    <property type="entry name" value="HLH, helix-loop-helix DNA-binding domain"/>
    <property type="match status" value="1"/>
</dbReference>
<organism evidence="3 4">
    <name type="scientific">Acaulospora morrowiae</name>
    <dbReference type="NCBI Taxonomy" id="94023"/>
    <lineage>
        <taxon>Eukaryota</taxon>
        <taxon>Fungi</taxon>
        <taxon>Fungi incertae sedis</taxon>
        <taxon>Mucoromycota</taxon>
        <taxon>Glomeromycotina</taxon>
        <taxon>Glomeromycetes</taxon>
        <taxon>Diversisporales</taxon>
        <taxon>Acaulosporaceae</taxon>
        <taxon>Acaulospora</taxon>
    </lineage>
</organism>
<dbReference type="InterPro" id="IPR036638">
    <property type="entry name" value="HLH_DNA-bd_sf"/>
</dbReference>
<dbReference type="Pfam" id="PF00010">
    <property type="entry name" value="HLH"/>
    <property type="match status" value="1"/>
</dbReference>
<dbReference type="Gene3D" id="4.10.280.10">
    <property type="entry name" value="Helix-loop-helix DNA-binding domain"/>
    <property type="match status" value="1"/>
</dbReference>
<dbReference type="OrthoDB" id="2133190at2759"/>
<dbReference type="Proteomes" id="UP000789342">
    <property type="component" value="Unassembled WGS sequence"/>
</dbReference>
<dbReference type="AlphaFoldDB" id="A0A9N9H4L5"/>
<dbReference type="GO" id="GO:0046983">
    <property type="term" value="F:protein dimerization activity"/>
    <property type="evidence" value="ECO:0007669"/>
    <property type="project" value="InterPro"/>
</dbReference>
<sequence length="1036" mass="115657">MQSTDLQDLLMCEPYFEDFTTTNALGNNDSSNVQLPSATLSEFEAQIQAMLAANNNEMTASRANDFSFDSFLYPVSSPENSLFASLSSPDTFINSPNSYTTLDDNCSSTTVSPPTFNSIQDFTVSPNDVAVTDLSHYPSLVEESFDRLLPTKSDYDTLFSQAENVKRRVSVDRDTVSPDESMKKKRKSTGGVTKSVKKTNAGIKNFVKNEVDSNNTVYNKSAPVMCADSSNLSSGTHSIVVPSSPVDNLDTPSGYATNAILTFNQAPWPGSSNQTIVSSDGIIDGSQFQNISLLPVSCDGTNATTKVPITRLKNANVSTQPQQNFPIQLNKQQKKVAHNAIERRYRNNINDRINDLKNVVPALCHLKSKDSKDDDEDEEVDGIPAATKLNKATILRKATEYIIYLKKNNQKMKSDNEMLRNLLQALPGGIELLNEMSEGTPPDTPEVTSPNEFDYPLTPPHNTNPGSRALMALFMCMTFFSSPSSIGGHASHHHSDTSRVVTSEASQYVPEVEIPKSSYNSNHVITIDIWYLARIFTFLICLTYILRPSLFSSQSRHIHKSKNVIISVLISKNKEVKKLYQSLSNLSYSSSMKILELAAGVLTESFKLLWRRFFGWDISGVYTHVDIEERLLEIGLWGRLGETELCGGNDRVSRLSILYTCLRTINLLESLYTSRKHIYISPSRIYANAALQCYIGLRSVPFISQRLVSHFWKLAIKEKGRGSEEKWLEIALANNQNYDIWKGVANRINDHALHLSKNKEIIESMSNTTIPLTYMSDAQALIHLKETFSDLVSVKYGKKKYQKKSRYTFVDLLSVTTPSSLAHWYALIGCAVHAFSEGKNAVGEKLVNKLKEEYPKIDNNINKRIIAMGLFSYVLLMYGKVEASIRCADNVSNAISLRKKEEKSEIAENEDDDLEIGKVLKEVHDLAELCVGWIVLEARILAWKIIEGLPSEARDKPLPDVLDVETRLMPSIDKCMLYLRRLSKADAFSNIQKAREGFIKRLDALGRIVGGVDESPDSGCEFEGVSLESDDTKNRA</sequence>
<dbReference type="EMBL" id="CAJVPV010010586">
    <property type="protein sequence ID" value="CAG8652819.1"/>
    <property type="molecule type" value="Genomic_DNA"/>
</dbReference>
<feature type="region of interest" description="Disordered" evidence="1">
    <location>
        <begin position="170"/>
        <end position="194"/>
    </location>
</feature>
<gene>
    <name evidence="3" type="ORF">AMORRO_LOCUS10045</name>
</gene>
<protein>
    <submittedName>
        <fullName evidence="3">14200_t:CDS:1</fullName>
    </submittedName>
</protein>
<keyword evidence="4" id="KW-1185">Reference proteome</keyword>
<name>A0A9N9H4L5_9GLOM</name>
<dbReference type="PANTHER" id="PTHR47336">
    <property type="entry name" value="TRANSCRIPTION FACTOR HMS1-RELATED"/>
    <property type="match status" value="1"/>
</dbReference>
<dbReference type="InterPro" id="IPR011598">
    <property type="entry name" value="bHLH_dom"/>
</dbReference>
<dbReference type="InterPro" id="IPR052099">
    <property type="entry name" value="Regulatory_TF_Diverse"/>
</dbReference>
<dbReference type="PANTHER" id="PTHR47336:SF2">
    <property type="entry name" value="TRANSCRIPTION FACTOR HMS1-RELATED"/>
    <property type="match status" value="1"/>
</dbReference>
<feature type="region of interest" description="Disordered" evidence="1">
    <location>
        <begin position="1015"/>
        <end position="1036"/>
    </location>
</feature>
<evidence type="ECO:0000313" key="4">
    <source>
        <dbReference type="Proteomes" id="UP000789342"/>
    </source>
</evidence>
<evidence type="ECO:0000256" key="1">
    <source>
        <dbReference type="SAM" id="MobiDB-lite"/>
    </source>
</evidence>
<feature type="domain" description="BHLH" evidence="2">
    <location>
        <begin position="333"/>
        <end position="405"/>
    </location>
</feature>
<dbReference type="PROSITE" id="PS50888">
    <property type="entry name" value="BHLH"/>
    <property type="match status" value="1"/>
</dbReference>